<name>A0A6A6R277_9PEZI</name>
<feature type="compositionally biased region" description="Basic and acidic residues" evidence="1">
    <location>
        <begin position="373"/>
        <end position="389"/>
    </location>
</feature>
<feature type="compositionally biased region" description="Polar residues" evidence="1">
    <location>
        <begin position="426"/>
        <end position="444"/>
    </location>
</feature>
<feature type="region of interest" description="Disordered" evidence="1">
    <location>
        <begin position="295"/>
        <end position="504"/>
    </location>
</feature>
<accession>A0A6A6R277</accession>
<feature type="compositionally biased region" description="Polar residues" evidence="1">
    <location>
        <begin position="455"/>
        <end position="476"/>
    </location>
</feature>
<feature type="compositionally biased region" description="Basic and acidic residues" evidence="1">
    <location>
        <begin position="479"/>
        <end position="490"/>
    </location>
</feature>
<feature type="compositionally biased region" description="Polar residues" evidence="1">
    <location>
        <begin position="332"/>
        <end position="349"/>
    </location>
</feature>
<sequence length="605" mass="67618">MKRPFSFNLTPIKVPPKAEIKVVKSSNSTNSIARPLPRPDSCSPPPSPFICRRALSGKTEAQLRAACALILENYKPSGHVFEDNAKPKLDFDALNRSMREKKRDAEAFSRAVDNRAHLRSLPKPETVVKDLYPGSGSAHAGTKANSSRRREDRHPHAMDTERAARRAAKSQPSADRPKTAPMRNTVDSDDSSDQQVKTPLTSSTGYFYNNASTAPTSAAFSSSPGSKRDSRLAYPNDNAVADTDAAAAEWMKQELERRRQNMLSLGEPPAFNNAVRPPSRSRSIKEEFREYIRPLSRSASKESMRSNSLVAQEPQRSSGHGWRSWSLHRKTSLSSFKDSRPNSSGGRTETCSDEAPKVELNLNRELPPLPSLDKWEDHAAESAKDEQHAQRSSTHIASLMLPKVRGHQQHDQPAAAPRHKHRRSGSDSLAQTFPRDTTLYSPAQNVKMPRPKSSLPKNRPNQSRYDSSITFDSTMEPTEPSRHTTEEARARTHRHKKTASSVSQITPSMKVSIDQYRYEPPNFSRKISMDVVGRAYNEFPPHNEKAVSKPSGHDKMQKLRKAVSGWMLNKKKDRKENRTDISEQTAVKGNLTGRSEAAHAPVVKY</sequence>
<dbReference type="Proteomes" id="UP000799750">
    <property type="component" value="Unassembled WGS sequence"/>
</dbReference>
<feature type="compositionally biased region" description="Pro residues" evidence="1">
    <location>
        <begin position="36"/>
        <end position="46"/>
    </location>
</feature>
<evidence type="ECO:0000313" key="3">
    <source>
        <dbReference type="Proteomes" id="UP000799750"/>
    </source>
</evidence>
<reference evidence="2" key="1">
    <citation type="journal article" date="2020" name="Stud. Mycol.">
        <title>101 Dothideomycetes genomes: a test case for predicting lifestyles and emergence of pathogens.</title>
        <authorList>
            <person name="Haridas S."/>
            <person name="Albert R."/>
            <person name="Binder M."/>
            <person name="Bloem J."/>
            <person name="Labutti K."/>
            <person name="Salamov A."/>
            <person name="Andreopoulos B."/>
            <person name="Baker S."/>
            <person name="Barry K."/>
            <person name="Bills G."/>
            <person name="Bluhm B."/>
            <person name="Cannon C."/>
            <person name="Castanera R."/>
            <person name="Culley D."/>
            <person name="Daum C."/>
            <person name="Ezra D."/>
            <person name="Gonzalez J."/>
            <person name="Henrissat B."/>
            <person name="Kuo A."/>
            <person name="Liang C."/>
            <person name="Lipzen A."/>
            <person name="Lutzoni F."/>
            <person name="Magnuson J."/>
            <person name="Mondo S."/>
            <person name="Nolan M."/>
            <person name="Ohm R."/>
            <person name="Pangilinan J."/>
            <person name="Park H.-J."/>
            <person name="Ramirez L."/>
            <person name="Alfaro M."/>
            <person name="Sun H."/>
            <person name="Tritt A."/>
            <person name="Yoshinaga Y."/>
            <person name="Zwiers L.-H."/>
            <person name="Turgeon B."/>
            <person name="Goodwin S."/>
            <person name="Spatafora J."/>
            <person name="Crous P."/>
            <person name="Grigoriev I."/>
        </authorList>
    </citation>
    <scope>NUCLEOTIDE SEQUENCE</scope>
    <source>
        <strain evidence="2">CBS 269.34</strain>
    </source>
</reference>
<feature type="region of interest" description="Disordered" evidence="1">
    <location>
        <begin position="24"/>
        <end position="46"/>
    </location>
</feature>
<evidence type="ECO:0000256" key="1">
    <source>
        <dbReference type="SAM" id="MobiDB-lite"/>
    </source>
</evidence>
<gene>
    <name evidence="2" type="ORF">BU16DRAFT_580576</name>
</gene>
<dbReference type="OrthoDB" id="5430532at2759"/>
<feature type="region of interest" description="Disordered" evidence="1">
    <location>
        <begin position="570"/>
        <end position="605"/>
    </location>
</feature>
<keyword evidence="3" id="KW-1185">Reference proteome</keyword>
<evidence type="ECO:0000313" key="2">
    <source>
        <dbReference type="EMBL" id="KAF2498040.1"/>
    </source>
</evidence>
<dbReference type="AlphaFoldDB" id="A0A6A6R277"/>
<dbReference type="EMBL" id="MU004186">
    <property type="protein sequence ID" value="KAF2498040.1"/>
    <property type="molecule type" value="Genomic_DNA"/>
</dbReference>
<feature type="compositionally biased region" description="Basic and acidic residues" evidence="1">
    <location>
        <begin position="148"/>
        <end position="164"/>
    </location>
</feature>
<protein>
    <submittedName>
        <fullName evidence="2">Uncharacterized protein</fullName>
    </submittedName>
</protein>
<feature type="region of interest" description="Disordered" evidence="1">
    <location>
        <begin position="116"/>
        <end position="237"/>
    </location>
</feature>
<proteinExistence type="predicted"/>
<feature type="compositionally biased region" description="Polar residues" evidence="1">
    <location>
        <begin position="305"/>
        <end position="318"/>
    </location>
</feature>
<feature type="compositionally biased region" description="Low complexity" evidence="1">
    <location>
        <begin position="211"/>
        <end position="225"/>
    </location>
</feature>
<feature type="compositionally biased region" description="Polar residues" evidence="1">
    <location>
        <begin position="194"/>
        <end position="210"/>
    </location>
</feature>
<organism evidence="2 3">
    <name type="scientific">Lophium mytilinum</name>
    <dbReference type="NCBI Taxonomy" id="390894"/>
    <lineage>
        <taxon>Eukaryota</taxon>
        <taxon>Fungi</taxon>
        <taxon>Dikarya</taxon>
        <taxon>Ascomycota</taxon>
        <taxon>Pezizomycotina</taxon>
        <taxon>Dothideomycetes</taxon>
        <taxon>Pleosporomycetidae</taxon>
        <taxon>Mytilinidiales</taxon>
        <taxon>Mytilinidiaceae</taxon>
        <taxon>Lophium</taxon>
    </lineage>
</organism>